<evidence type="ECO:0000259" key="5">
    <source>
        <dbReference type="PROSITE" id="PS50927"/>
    </source>
</evidence>
<evidence type="ECO:0000256" key="3">
    <source>
        <dbReference type="SAM" id="Coils"/>
    </source>
</evidence>
<keyword evidence="3" id="KW-0175">Coiled coil</keyword>
<dbReference type="AlphaFoldDB" id="A0ABC8TH79"/>
<evidence type="ECO:0000313" key="7">
    <source>
        <dbReference type="Proteomes" id="UP001642360"/>
    </source>
</evidence>
<evidence type="ECO:0000256" key="1">
    <source>
        <dbReference type="ARBA" id="ARBA00022729"/>
    </source>
</evidence>
<reference evidence="6 7" key="1">
    <citation type="submission" date="2024-02" db="EMBL/GenBank/DDBJ databases">
        <authorList>
            <person name="Vignale AGUSTIN F."/>
            <person name="Sosa J E."/>
            <person name="Modenutti C."/>
        </authorList>
    </citation>
    <scope>NUCLEOTIDE SEQUENCE [LARGE SCALE GENOMIC DNA]</scope>
</reference>
<dbReference type="FunFam" id="2.90.10.10:FF:000039">
    <property type="entry name" value="G-type lectin S-receptor-like serine/threonine-protein kinase SD2-5"/>
    <property type="match status" value="1"/>
</dbReference>
<dbReference type="Pfam" id="PF01453">
    <property type="entry name" value="B_lectin"/>
    <property type="match status" value="1"/>
</dbReference>
<dbReference type="InterPro" id="IPR051343">
    <property type="entry name" value="G-type_lectin_kinases/EP1-like"/>
</dbReference>
<dbReference type="InterPro" id="IPR036426">
    <property type="entry name" value="Bulb-type_lectin_dom_sf"/>
</dbReference>
<sequence length="677" mass="75335">MMGYFILIFLLPYLFSGCSAQTSAVITGTSSISMASTIFYLNSSLPSMWYNNNSTNMTIRGDDGSVIRVVLSRQNSVGYVCGFYCINFCYEYLLSVVVVGIGNPSVVWSANRDHPVQENATLQLTGDGDLVLRNSNGTKVWSSNTTGKSVLGLNMTEAGNLVLFNNNEAIVWQSFDHPTDTLLTGQRLNEGQRLTASASKSSWTRGLYLYYATLTSASGFAAYTEVHQGPPLMYYQLVPDQSSRSSGRSNYAEFQRGGFIVNLGTSQQTFARTSIYLPDSYIEYLRLDSDGHLKIYQHDEARGFYEVLDLVSHDLGVCQYPRSCGEYGVCREGECSCPTGLDRVQYFDQSQLQLPSKGCSRLTPLSCHRSPDQHKLVELINVTYFNVINSVAALPNIRDINGCMEACLQNCSCGAVFFRYYYNVSDGYCFMPPEILSIREWQIPNYNFMSTTYIKVQIPYEAPSPLPEVAPSTPSPRNQTNFAAIIAGSSAGAFMLVCIAIDIRVMWWERNKDDEDYVGHLPGMPKRFSYEELRVATEDFKEKLGAGGFGTVFRGTLGDVCGRKNLDCQRSESSSHLLKLLQKKAKEDKLLALVEHLEEGMEDHREEIVRMIKTAAWCLQDDHTRRPSMATIVNVLEGVMEVDPNISYNFTHAMGSQVVANGHASTPPQASVLSGPR</sequence>
<keyword evidence="1 4" id="KW-0732">Signal</keyword>
<feature type="chain" id="PRO_5044765751" description="Bulb-type lectin domain-containing protein" evidence="4">
    <location>
        <begin position="21"/>
        <end position="677"/>
    </location>
</feature>
<dbReference type="PROSITE" id="PS50927">
    <property type="entry name" value="BULB_LECTIN"/>
    <property type="match status" value="1"/>
</dbReference>
<dbReference type="Gene3D" id="2.90.10.30">
    <property type="match status" value="1"/>
</dbReference>
<dbReference type="SUPFAM" id="SSF51110">
    <property type="entry name" value="alpha-D-mannose-specific plant lectins"/>
    <property type="match status" value="1"/>
</dbReference>
<dbReference type="SMART" id="SM00108">
    <property type="entry name" value="B_lectin"/>
    <property type="match status" value="1"/>
</dbReference>
<keyword evidence="7" id="KW-1185">Reference proteome</keyword>
<comment type="caution">
    <text evidence="6">The sequence shown here is derived from an EMBL/GenBank/DDBJ whole genome shotgun (WGS) entry which is preliminary data.</text>
</comment>
<feature type="domain" description="Bulb-type lectin" evidence="5">
    <location>
        <begin position="42"/>
        <end position="176"/>
    </location>
</feature>
<dbReference type="Gene3D" id="3.30.200.20">
    <property type="entry name" value="Phosphorylase Kinase, domain 1"/>
    <property type="match status" value="1"/>
</dbReference>
<dbReference type="EMBL" id="CAUOFW020005057">
    <property type="protein sequence ID" value="CAK9168341.1"/>
    <property type="molecule type" value="Genomic_DNA"/>
</dbReference>
<evidence type="ECO:0000256" key="4">
    <source>
        <dbReference type="SAM" id="SignalP"/>
    </source>
</evidence>
<dbReference type="InterPro" id="IPR001480">
    <property type="entry name" value="Bulb-type_lectin_dom"/>
</dbReference>
<dbReference type="PANTHER" id="PTHR47976">
    <property type="entry name" value="G-TYPE LECTIN S-RECEPTOR-LIKE SERINE/THREONINE-PROTEIN KINASE SD2-5"/>
    <property type="match status" value="1"/>
</dbReference>
<name>A0ABC8TH79_9AQUA</name>
<dbReference type="CDD" id="cd00028">
    <property type="entry name" value="B_lectin"/>
    <property type="match status" value="1"/>
</dbReference>
<proteinExistence type="predicted"/>
<dbReference type="FunFam" id="2.90.10.30:FF:000003">
    <property type="entry name" value="Os04g0303100 protein"/>
    <property type="match status" value="1"/>
</dbReference>
<feature type="signal peptide" evidence="4">
    <location>
        <begin position="1"/>
        <end position="20"/>
    </location>
</feature>
<dbReference type="PANTHER" id="PTHR47976:SF66">
    <property type="entry name" value="G-TYPE LECTIN S-RECEPTOR-LIKE SERINE_THREONINE-PROTEIN KINASE SD2-5"/>
    <property type="match status" value="1"/>
</dbReference>
<evidence type="ECO:0000256" key="2">
    <source>
        <dbReference type="ARBA" id="ARBA00023180"/>
    </source>
</evidence>
<feature type="coiled-coil region" evidence="3">
    <location>
        <begin position="587"/>
        <end position="614"/>
    </location>
</feature>
<accession>A0ABC8TH79</accession>
<organism evidence="6 7">
    <name type="scientific">Ilex paraguariensis</name>
    <name type="common">yerba mate</name>
    <dbReference type="NCBI Taxonomy" id="185542"/>
    <lineage>
        <taxon>Eukaryota</taxon>
        <taxon>Viridiplantae</taxon>
        <taxon>Streptophyta</taxon>
        <taxon>Embryophyta</taxon>
        <taxon>Tracheophyta</taxon>
        <taxon>Spermatophyta</taxon>
        <taxon>Magnoliopsida</taxon>
        <taxon>eudicotyledons</taxon>
        <taxon>Gunneridae</taxon>
        <taxon>Pentapetalae</taxon>
        <taxon>asterids</taxon>
        <taxon>campanulids</taxon>
        <taxon>Aquifoliales</taxon>
        <taxon>Aquifoliaceae</taxon>
        <taxon>Ilex</taxon>
    </lineage>
</organism>
<keyword evidence="2" id="KW-0325">Glycoprotein</keyword>
<gene>
    <name evidence="6" type="ORF">ILEXP_LOCUS37720</name>
</gene>
<protein>
    <recommendedName>
        <fullName evidence="5">Bulb-type lectin domain-containing protein</fullName>
    </recommendedName>
</protein>
<evidence type="ECO:0000313" key="6">
    <source>
        <dbReference type="EMBL" id="CAK9168341.1"/>
    </source>
</evidence>
<dbReference type="Proteomes" id="UP001642360">
    <property type="component" value="Unassembled WGS sequence"/>
</dbReference>